<evidence type="ECO:0000256" key="4">
    <source>
        <dbReference type="ARBA" id="ARBA00038295"/>
    </source>
</evidence>
<dbReference type="AlphaFoldDB" id="A0A8S1GZB1"/>
<keyword evidence="3" id="KW-0539">Nucleus</keyword>
<keyword evidence="7" id="KW-1185">Reference proteome</keyword>
<protein>
    <submittedName>
        <fullName evidence="6">Uncharacterized protein</fullName>
    </submittedName>
</protein>
<dbReference type="Pfam" id="PF02996">
    <property type="entry name" value="Prefoldin"/>
    <property type="match status" value="1"/>
</dbReference>
<dbReference type="PANTHER" id="PTHR15111">
    <property type="entry name" value="RNA POLYMERASE II SUBUNIT 5-MEDIATING PROTEIN NNX3"/>
    <property type="match status" value="1"/>
</dbReference>
<evidence type="ECO:0000313" key="7">
    <source>
        <dbReference type="Proteomes" id="UP000835052"/>
    </source>
</evidence>
<feature type="compositionally biased region" description="Basic and acidic residues" evidence="5">
    <location>
        <begin position="334"/>
        <end position="344"/>
    </location>
</feature>
<feature type="compositionally biased region" description="Basic residues" evidence="5">
    <location>
        <begin position="470"/>
        <end position="479"/>
    </location>
</feature>
<dbReference type="GO" id="GO:0019212">
    <property type="term" value="F:phosphatase inhibitor activity"/>
    <property type="evidence" value="ECO:0007669"/>
    <property type="project" value="TreeGrafter"/>
</dbReference>
<feature type="compositionally biased region" description="Basic and acidic residues" evidence="5">
    <location>
        <begin position="446"/>
        <end position="469"/>
    </location>
</feature>
<feature type="region of interest" description="Disordered" evidence="5">
    <location>
        <begin position="246"/>
        <end position="374"/>
    </location>
</feature>
<proteinExistence type="inferred from homology"/>
<gene>
    <name evidence="6" type="ORF">CAUJ_LOCUS2319</name>
</gene>
<dbReference type="OrthoDB" id="21413at2759"/>
<sequence length="479" mass="55268">MNEQKSAEYYQRFREVTEKEVNDIKDVIYQRETLISECKGLCERLEELPKRLEHKILAPVCAVGYFPAKIVRSNEVNFLNFQPIFSSFLVLMSIGDDYFVECSTFTAQIVLRKRIEEYEKNVEKGRNSIKLRQDKLDYFEKMFKEGAANQTSDEVEINEPYDEKAEEEFRKKRKERAEKKSFERLHKLQKDVVKDFVSPVDFQAKPIAPVEKVAVQKYAVEPPECRSDEEVFRRLEQLEVQEIKGKELEVPEDDQELPKLEKEDMEKHRQRIKSIPGVSPEEYKLYMDILDSIDSSEGDDSSSSDEREDSEELDSDDLSEPEIAEKKIVKKEKKVVAEHGKVVEVEESTQALSRIEKEKSAQNSNDSKPKRRLSVRFAEKLEESRIISEIVEKPQDSTPKSPTTSILRPTAATPVDREAVERADRITEGARKIVKGSVSAFPGAVVERDPTGHLSKDSSKPSEPAEPRVSKFKQSRLRR</sequence>
<dbReference type="SUPFAM" id="SSF46579">
    <property type="entry name" value="Prefoldin"/>
    <property type="match status" value="1"/>
</dbReference>
<dbReference type="EMBL" id="CAJGYM010000004">
    <property type="protein sequence ID" value="CAD6186400.1"/>
    <property type="molecule type" value="Genomic_DNA"/>
</dbReference>
<dbReference type="GO" id="GO:0003682">
    <property type="term" value="F:chromatin binding"/>
    <property type="evidence" value="ECO:0007669"/>
    <property type="project" value="TreeGrafter"/>
</dbReference>
<reference evidence="6" key="1">
    <citation type="submission" date="2020-10" db="EMBL/GenBank/DDBJ databases">
        <authorList>
            <person name="Kikuchi T."/>
        </authorList>
    </citation>
    <scope>NUCLEOTIDE SEQUENCE</scope>
    <source>
        <strain evidence="6">NKZ352</strain>
    </source>
</reference>
<dbReference type="InterPro" id="IPR052255">
    <property type="entry name" value="RNA_pol_II_subunit5-mediator"/>
</dbReference>
<dbReference type="InterPro" id="IPR004127">
    <property type="entry name" value="Prefoldin_subunit_alpha"/>
</dbReference>
<dbReference type="InterPro" id="IPR009053">
    <property type="entry name" value="Prefoldin"/>
</dbReference>
<dbReference type="GO" id="GO:0005634">
    <property type="term" value="C:nucleus"/>
    <property type="evidence" value="ECO:0007669"/>
    <property type="project" value="UniProtKB-SubCell"/>
</dbReference>
<comment type="subunit">
    <text evidence="2">Heterohexamer of two PFD-alpha type and four PFD-beta type subunits.</text>
</comment>
<accession>A0A8S1GZB1</accession>
<feature type="region of interest" description="Disordered" evidence="5">
    <location>
        <begin position="390"/>
        <end position="417"/>
    </location>
</feature>
<feature type="compositionally biased region" description="Polar residues" evidence="5">
    <location>
        <begin position="396"/>
        <end position="407"/>
    </location>
</feature>
<dbReference type="PANTHER" id="PTHR15111:SF0">
    <property type="entry name" value="UNCONVENTIONAL PREFOLDIN RPB5 INTERACTOR 1"/>
    <property type="match status" value="1"/>
</dbReference>
<dbReference type="GO" id="GO:0003714">
    <property type="term" value="F:transcription corepressor activity"/>
    <property type="evidence" value="ECO:0007669"/>
    <property type="project" value="TreeGrafter"/>
</dbReference>
<evidence type="ECO:0000256" key="3">
    <source>
        <dbReference type="ARBA" id="ARBA00023242"/>
    </source>
</evidence>
<dbReference type="Proteomes" id="UP000835052">
    <property type="component" value="Unassembled WGS sequence"/>
</dbReference>
<organism evidence="6 7">
    <name type="scientific">Caenorhabditis auriculariae</name>
    <dbReference type="NCBI Taxonomy" id="2777116"/>
    <lineage>
        <taxon>Eukaryota</taxon>
        <taxon>Metazoa</taxon>
        <taxon>Ecdysozoa</taxon>
        <taxon>Nematoda</taxon>
        <taxon>Chromadorea</taxon>
        <taxon>Rhabditida</taxon>
        <taxon>Rhabditina</taxon>
        <taxon>Rhabditomorpha</taxon>
        <taxon>Rhabditoidea</taxon>
        <taxon>Rhabditidae</taxon>
        <taxon>Peloderinae</taxon>
        <taxon>Caenorhabditis</taxon>
    </lineage>
</organism>
<dbReference type="Gene3D" id="1.10.287.370">
    <property type="match status" value="1"/>
</dbReference>
<name>A0A8S1GZB1_9PELO</name>
<evidence type="ECO:0000256" key="1">
    <source>
        <dbReference type="ARBA" id="ARBA00004123"/>
    </source>
</evidence>
<comment type="similarity">
    <text evidence="4">Belongs to the RNA polymerase II subunit 5-mediating protein family.</text>
</comment>
<feature type="compositionally biased region" description="Basic and acidic residues" evidence="5">
    <location>
        <begin position="256"/>
        <end position="267"/>
    </location>
</feature>
<feature type="region of interest" description="Disordered" evidence="5">
    <location>
        <begin position="440"/>
        <end position="479"/>
    </location>
</feature>
<comment type="subcellular location">
    <subcellularLocation>
        <location evidence="1">Nucleus</location>
    </subcellularLocation>
</comment>
<dbReference type="GO" id="GO:0000122">
    <property type="term" value="P:negative regulation of transcription by RNA polymerase II"/>
    <property type="evidence" value="ECO:0007669"/>
    <property type="project" value="TreeGrafter"/>
</dbReference>
<comment type="caution">
    <text evidence="6">The sequence shown here is derived from an EMBL/GenBank/DDBJ whole genome shotgun (WGS) entry which is preliminary data.</text>
</comment>
<feature type="compositionally biased region" description="Acidic residues" evidence="5">
    <location>
        <begin position="294"/>
        <end position="322"/>
    </location>
</feature>
<evidence type="ECO:0000256" key="5">
    <source>
        <dbReference type="SAM" id="MobiDB-lite"/>
    </source>
</evidence>
<evidence type="ECO:0000256" key="2">
    <source>
        <dbReference type="ARBA" id="ARBA00011695"/>
    </source>
</evidence>
<evidence type="ECO:0000313" key="6">
    <source>
        <dbReference type="EMBL" id="CAD6186400.1"/>
    </source>
</evidence>